<dbReference type="GO" id="GO:0016874">
    <property type="term" value="F:ligase activity"/>
    <property type="evidence" value="ECO:0007669"/>
    <property type="project" value="UniProtKB-KW"/>
</dbReference>
<keyword evidence="1" id="KW-0596">Phosphopantetheine</keyword>
<dbReference type="InterPro" id="IPR023213">
    <property type="entry name" value="CAT-like_dom_sf"/>
</dbReference>
<gene>
    <name evidence="5" type="ORF">Ae201684_014782</name>
</gene>
<dbReference type="InterPro" id="IPR045851">
    <property type="entry name" value="AMP-bd_C_sf"/>
</dbReference>
<dbReference type="InterPro" id="IPR009081">
    <property type="entry name" value="PP-bd_ACP"/>
</dbReference>
<dbReference type="SMART" id="SM00823">
    <property type="entry name" value="PKS_PP"/>
    <property type="match status" value="2"/>
</dbReference>
<dbReference type="PROSITE" id="PS50075">
    <property type="entry name" value="CARRIER"/>
    <property type="match status" value="2"/>
</dbReference>
<dbReference type="InterPro" id="IPR042099">
    <property type="entry name" value="ANL_N_sf"/>
</dbReference>
<evidence type="ECO:0000313" key="5">
    <source>
        <dbReference type="EMBL" id="KAF0727042.1"/>
    </source>
</evidence>
<feature type="domain" description="Carrier" evidence="4">
    <location>
        <begin position="2078"/>
        <end position="2154"/>
    </location>
</feature>
<dbReference type="GO" id="GO:0005737">
    <property type="term" value="C:cytoplasm"/>
    <property type="evidence" value="ECO:0007669"/>
    <property type="project" value="TreeGrafter"/>
</dbReference>
<dbReference type="InterPro" id="IPR001242">
    <property type="entry name" value="Condensation_dom"/>
</dbReference>
<dbReference type="NCBIfam" id="TIGR01733">
    <property type="entry name" value="AA-adenyl-dom"/>
    <property type="match status" value="1"/>
</dbReference>
<dbReference type="GO" id="GO:0031177">
    <property type="term" value="F:phosphopantetheine binding"/>
    <property type="evidence" value="ECO:0007669"/>
    <property type="project" value="InterPro"/>
</dbReference>
<dbReference type="PANTHER" id="PTHR45527">
    <property type="entry name" value="NONRIBOSOMAL PEPTIDE SYNTHETASE"/>
    <property type="match status" value="1"/>
</dbReference>
<dbReference type="Pfam" id="PF00550">
    <property type="entry name" value="PP-binding"/>
    <property type="match status" value="3"/>
</dbReference>
<accession>A0A6G0WIL0</accession>
<keyword evidence="6" id="KW-1185">Reference proteome</keyword>
<dbReference type="SUPFAM" id="SSF52777">
    <property type="entry name" value="CoA-dependent acyltransferases"/>
    <property type="match status" value="5"/>
</dbReference>
<dbReference type="InterPro" id="IPR000873">
    <property type="entry name" value="AMP-dep_synth/lig_dom"/>
</dbReference>
<dbReference type="FunFam" id="3.40.50.980:FF:000001">
    <property type="entry name" value="Non-ribosomal peptide synthetase"/>
    <property type="match status" value="2"/>
</dbReference>
<dbReference type="Proteomes" id="UP000481153">
    <property type="component" value="Unassembled WGS sequence"/>
</dbReference>
<name>A0A6G0WIL0_9STRA</name>
<dbReference type="EMBL" id="VJMJ01000202">
    <property type="protein sequence ID" value="KAF0727042.1"/>
    <property type="molecule type" value="Genomic_DNA"/>
</dbReference>
<comment type="caution">
    <text evidence="5">The sequence shown here is derived from an EMBL/GenBank/DDBJ whole genome shotgun (WGS) entry which is preliminary data.</text>
</comment>
<dbReference type="InterPro" id="IPR036736">
    <property type="entry name" value="ACP-like_sf"/>
</dbReference>
<dbReference type="VEuPathDB" id="FungiDB:AeMF1_014210"/>
<dbReference type="VEuPathDB" id="FungiDB:AeMF1_005590"/>
<evidence type="ECO:0000256" key="1">
    <source>
        <dbReference type="ARBA" id="ARBA00022450"/>
    </source>
</evidence>
<dbReference type="InterPro" id="IPR020845">
    <property type="entry name" value="AMP-binding_CS"/>
</dbReference>
<dbReference type="Pfam" id="PF00668">
    <property type="entry name" value="Condensation"/>
    <property type="match status" value="4"/>
</dbReference>
<dbReference type="SUPFAM" id="SSF47336">
    <property type="entry name" value="ACP-like"/>
    <property type="match status" value="3"/>
</dbReference>
<dbReference type="GO" id="GO:0043041">
    <property type="term" value="P:amino acid activation for nonribosomal peptide biosynthetic process"/>
    <property type="evidence" value="ECO:0007669"/>
    <property type="project" value="TreeGrafter"/>
</dbReference>
<keyword evidence="2" id="KW-0597">Phosphoprotein</keyword>
<feature type="domain" description="Carrier" evidence="4">
    <location>
        <begin position="1132"/>
        <end position="1208"/>
    </location>
</feature>
<dbReference type="Gene3D" id="2.30.38.10">
    <property type="entry name" value="Luciferase, Domain 3"/>
    <property type="match status" value="1"/>
</dbReference>
<dbReference type="InterPro" id="IPR010071">
    <property type="entry name" value="AA_adenyl_dom"/>
</dbReference>
<proteinExistence type="predicted"/>
<dbReference type="PROSITE" id="PS00455">
    <property type="entry name" value="AMP_BINDING"/>
    <property type="match status" value="2"/>
</dbReference>
<dbReference type="PANTHER" id="PTHR45527:SF1">
    <property type="entry name" value="FATTY ACID SYNTHASE"/>
    <property type="match status" value="1"/>
</dbReference>
<evidence type="ECO:0000259" key="4">
    <source>
        <dbReference type="PROSITE" id="PS50075"/>
    </source>
</evidence>
<evidence type="ECO:0000313" key="6">
    <source>
        <dbReference type="Proteomes" id="UP000481153"/>
    </source>
</evidence>
<evidence type="ECO:0000256" key="2">
    <source>
        <dbReference type="ARBA" id="ARBA00022553"/>
    </source>
</evidence>
<dbReference type="Gene3D" id="3.30.300.30">
    <property type="match status" value="3"/>
</dbReference>
<dbReference type="SUPFAM" id="SSF56801">
    <property type="entry name" value="Acetyl-CoA synthetase-like"/>
    <property type="match status" value="3"/>
</dbReference>
<dbReference type="Gene3D" id="3.40.50.980">
    <property type="match status" value="2"/>
</dbReference>
<dbReference type="Gene3D" id="3.30.559.10">
    <property type="entry name" value="Chloramphenicol acetyltransferase-like domain"/>
    <property type="match status" value="2"/>
</dbReference>
<organism evidence="5 6">
    <name type="scientific">Aphanomyces euteiches</name>
    <dbReference type="NCBI Taxonomy" id="100861"/>
    <lineage>
        <taxon>Eukaryota</taxon>
        <taxon>Sar</taxon>
        <taxon>Stramenopiles</taxon>
        <taxon>Oomycota</taxon>
        <taxon>Saprolegniomycetes</taxon>
        <taxon>Saprolegniales</taxon>
        <taxon>Verrucalvaceae</taxon>
        <taxon>Aphanomyces</taxon>
    </lineage>
</organism>
<dbReference type="Gene3D" id="3.30.559.30">
    <property type="entry name" value="Nonribosomal peptide synthetase, condensation domain"/>
    <property type="match status" value="3"/>
</dbReference>
<dbReference type="GO" id="GO:0044550">
    <property type="term" value="P:secondary metabolite biosynthetic process"/>
    <property type="evidence" value="ECO:0007669"/>
    <property type="project" value="TreeGrafter"/>
</dbReference>
<dbReference type="CDD" id="cd05930">
    <property type="entry name" value="A_NRPS"/>
    <property type="match status" value="2"/>
</dbReference>
<protein>
    <recommendedName>
        <fullName evidence="4">Carrier domain-containing protein</fullName>
    </recommendedName>
</protein>
<sequence>MQFMPIGFDVCQWEIWKTLSSGATLVLRGTDPYGTVKTVDMSMFTITALTQLGHPSNYPKLKCIATGGESMPTSLKDLWSPYVRLVNCYGPSECSITTHYEIMSVESPVMIGRPIDNVLSYVLDENQRLVPIGVVGELYLGGVCVSQGYINLPEQTEQRFLPDPFAGESTTMFRTGDSARSLPDGKLQITGRLDTQVKVKGYRVELHEVAEAMMQHPRVVSAAAILKNKTHLVGYFSPADVSVNELRHLLSDFFPIYMVPDIWVGLHSLPESVNGKTDRKALGDMDVVIEVEDLSSSNENLLARVWEDILEIKYKGIRPTTSFYSHGGDNISAYQLVAKEKQVSRNLNSANAMKFPTLSEMEAISKIYNQERDLEETTVTESGAQNKEETESFWRTYLAGTTSYALTLGKADTEECTSSLSLIASVSMNKLTALAKEYSSTVAVMAKLAWAATLRKYTRSNDVVFGQVMTNRDIPVLGADRILGPLLSTVPCRIEFDDNSSLSSLVFMVQEQQGLVANHSHASLVDIKKWCGVEGDLYDTLFVYQNLPDTPMQPKLEDDVSASIQYAVDHAFELIVEPNSTTLTVRCAFNPSNMTWRDARWILEEYDYTLKQMFMYMEPSSGLSALWELSSVQNDVIILATRGIHADLPFSLLHHAFEERSRSHPDFPAIEFEGESLSYCELDTTANTLASRLVGLGIRCGCRVAVIMERCLEFPIGLLAVLKAGAAMMPLDAMFPATRLSYVLSDASAAAVITTEEYRYRIDELKLSIPVVYINSEDLATNPLVYSPSSESTASPEDEAYIVYTSGSTGKPKGVPVLHKGAVNTIVHGMVKFDLEGARMLQFFAIGFDGFQWDMWSALTEGGTVVLRSDNNLDDLLPTIDMVSITPTGLSLLGDPDKYPRLRCVGVAGESVPTSLRDLWADKVRFINCYGPSECSMGTHFQYILSHEAISIGNPVANVNSYVLDDLQRPVPIGVIGELYLGGVCVSPSYINLPEETATRFLPDPFTGGRMFRTGDVARLLSNGKMEVLGRQDSQVKLKGYRIELDEVAEAMMQHPRVITAAAIVKNKTQLIGYFTPADVSAVELRQVVADVLPMYMVPSIWVGLDNMPQNVNGKTDKKALEAMDIVIEVDIPETEEEKQMAQVWANVLNISVDDIGRNSSFIELGGDSISAIKVVAACNALGVSISAAQLFKGAVLSRVAEISTKLGCTIWPSVNLEKEVIDEVTESWSRKLNLDHFIVYPATPLQASMMYATLNNSSSYVTQIPVALEENTKTDRLAIAFKQLVERHEILRTTFLTSASGIVQVIRSDIVGLEVETSSLALEKFLQMISLMALASVTRMLLSDLLCLVRWEELVDRPPFRRVVDYIEAQDKTATQDYWSTYLSGVVPCHLAGASNIAYSSEGDNRPLSLVTTLPLASMIKVAKKLGITVAIFVKLAWANTLRKYTRSNDVVFGQVLANRDIPVQGAERILGPLLSTVPCRVQFDVLKSAKELASVMQSQHGLAATYSYASLTDIKHWTGVEANLYDSLFVYQNLPDSPTNPTEDCNDATNVPIHSASDNNYELIVEPHGQIMKVRNVVENSGCVSDLWHLSPEQESFIQSVTHGIRSELPFSLLHHAFEERSRSHPDFPAIEFEGESLSYCELDTTANTLASRLVGLGVRCGCRVAVIMERCLEFPIGLLAVLKAGAATMPLDAMFPAARLSYVLSDASAAAVITTEEYRYCIDELKLSIPVVYINSEDLATNPLAYSPSSESTASPEDEAYIVYTSGSTGKPKGVPVLHKGAVNTIVHGMVKFDLEGARMLQFFAIGFDGFQSDMWSALTQGATLVLRSDNNLDDLLSTIDMVTITPTGLSLLGDPKKYPRLRCVGVAGESVPTSLRDFMGTHYETIYPGNTITIGNPFANVNSYVLDDLQRPVPIGVIGELYLGGVYVSPSYINLPEETATRFLPDPCTGGRMFRTGDVARLISNGKMEVLGRQDSQVKLKGYRIELDVVAEAMVTHAAVKNAAVIYKSKKHLVGYYSPSSLDSAELRQTVANILPSYMIPDVWVGLEELPQNVNGKIDRKALEAMEIHLEIDALETEAEKQMAQIWAEVLNVPVTEIGRNTSFTSLGGDSVSIVKVVSSCRRAGISLSVAQILHESVLWQVAAIASKTRKYAVQPKAVVGEAIVHEIESSWSTKLHLKDFTVYPVTGTQADMLQMSKLSSSLYTIQSTLKLSEDMTTNDVCGAFIMLNSHEILRTTFAEVGSGMYQVIRSDADDFEISMATVETLNTYLANDLARGFTFGEKYFVRFAIITESSNRERTAVFTMHHTLYDGWSYGMIIQDFWHAFIHKSVPSRPTFRSVVDYVEVDASAAEQFWRAYMAPVQPVEPIVFPEVQNALDTKGDLVLSVDHDTILSSAKLIGVPLTIILQYAWAATWRKYSKRNAIAFVQTMANRTLPVPDADKIIGPLMNESPFRIRFDDDSLPIATQLRVLYREEAKLTAHSHTSTSRIETWCGTPPGRTLCDTRFVYQNFPHMENSTSSERPQFQVTTRNKELLRSVGIDTAAIEASQQSQFTYIIGIELNGNKIVAKGVHDPAKMSPSQAQAILSEFDKTLLGILAATNA</sequence>
<evidence type="ECO:0000256" key="3">
    <source>
        <dbReference type="ARBA" id="ARBA00022598"/>
    </source>
</evidence>
<dbReference type="Gene3D" id="1.10.1200.10">
    <property type="entry name" value="ACP-like"/>
    <property type="match status" value="3"/>
</dbReference>
<dbReference type="Pfam" id="PF00501">
    <property type="entry name" value="AMP-binding"/>
    <property type="match status" value="3"/>
</dbReference>
<dbReference type="InterPro" id="IPR020806">
    <property type="entry name" value="PKS_PP-bd"/>
</dbReference>
<dbReference type="Gene3D" id="3.40.50.12780">
    <property type="entry name" value="N-terminal domain of ligase-like"/>
    <property type="match status" value="2"/>
</dbReference>
<reference evidence="5 6" key="1">
    <citation type="submission" date="2019-07" db="EMBL/GenBank/DDBJ databases">
        <title>Genomics analysis of Aphanomyces spp. identifies a new class of oomycete effector associated with host adaptation.</title>
        <authorList>
            <person name="Gaulin E."/>
        </authorList>
    </citation>
    <scope>NUCLEOTIDE SEQUENCE [LARGE SCALE GENOMIC DNA]</scope>
    <source>
        <strain evidence="5 6">ATCC 201684</strain>
    </source>
</reference>
<keyword evidence="3" id="KW-0436">Ligase</keyword>